<protein>
    <submittedName>
        <fullName evidence="2">Uncharacterized protein</fullName>
    </submittedName>
</protein>
<dbReference type="AlphaFoldDB" id="A0A2T2NCR9"/>
<feature type="compositionally biased region" description="Basic and acidic residues" evidence="1">
    <location>
        <begin position="68"/>
        <end position="79"/>
    </location>
</feature>
<dbReference type="OrthoDB" id="3929108at2759"/>
<evidence type="ECO:0000313" key="3">
    <source>
        <dbReference type="Proteomes" id="UP000240883"/>
    </source>
</evidence>
<sequence length="203" mass="21909">MCHWVLRVWTCGDSFFTKYSSCSYDRAAHDPANLLNPLHPSITPKGPAAATGPEAPRTGPRSSWGRNGRGDKRGFKDCSRGGAKSKLSRNKAGPHHGTGHETGLSQPVPLTVERASSGNFHARLQINGLTYPRDAKTGEVIPMALSEIGKASRFGDQMLGERSKCNVFEVVLQNRESTVCPACARSPKRARLPAHARGCFGLS</sequence>
<feature type="region of interest" description="Disordered" evidence="1">
    <location>
        <begin position="35"/>
        <end position="108"/>
    </location>
</feature>
<keyword evidence="3" id="KW-1185">Reference proteome</keyword>
<evidence type="ECO:0000313" key="2">
    <source>
        <dbReference type="EMBL" id="PSN63241.1"/>
    </source>
</evidence>
<name>A0A2T2NCR9_CORCC</name>
<organism evidence="2 3">
    <name type="scientific">Corynespora cassiicola Philippines</name>
    <dbReference type="NCBI Taxonomy" id="1448308"/>
    <lineage>
        <taxon>Eukaryota</taxon>
        <taxon>Fungi</taxon>
        <taxon>Dikarya</taxon>
        <taxon>Ascomycota</taxon>
        <taxon>Pezizomycotina</taxon>
        <taxon>Dothideomycetes</taxon>
        <taxon>Pleosporomycetidae</taxon>
        <taxon>Pleosporales</taxon>
        <taxon>Corynesporascaceae</taxon>
        <taxon>Corynespora</taxon>
    </lineage>
</organism>
<evidence type="ECO:0000256" key="1">
    <source>
        <dbReference type="SAM" id="MobiDB-lite"/>
    </source>
</evidence>
<accession>A0A2T2NCR9</accession>
<dbReference type="Proteomes" id="UP000240883">
    <property type="component" value="Unassembled WGS sequence"/>
</dbReference>
<reference evidence="2 3" key="1">
    <citation type="journal article" date="2018" name="Front. Microbiol.">
        <title>Genome-Wide Analysis of Corynespora cassiicola Leaf Fall Disease Putative Effectors.</title>
        <authorList>
            <person name="Lopez D."/>
            <person name="Ribeiro S."/>
            <person name="Label P."/>
            <person name="Fumanal B."/>
            <person name="Venisse J.S."/>
            <person name="Kohler A."/>
            <person name="de Oliveira R.R."/>
            <person name="Labutti K."/>
            <person name="Lipzen A."/>
            <person name="Lail K."/>
            <person name="Bauer D."/>
            <person name="Ohm R.A."/>
            <person name="Barry K.W."/>
            <person name="Spatafora J."/>
            <person name="Grigoriev I.V."/>
            <person name="Martin F.M."/>
            <person name="Pujade-Renaud V."/>
        </authorList>
    </citation>
    <scope>NUCLEOTIDE SEQUENCE [LARGE SCALE GENOMIC DNA]</scope>
    <source>
        <strain evidence="2 3">Philippines</strain>
    </source>
</reference>
<proteinExistence type="predicted"/>
<dbReference type="EMBL" id="KZ678140">
    <property type="protein sequence ID" value="PSN63241.1"/>
    <property type="molecule type" value="Genomic_DNA"/>
</dbReference>
<gene>
    <name evidence="2" type="ORF">BS50DRAFT_637760</name>
</gene>